<evidence type="ECO:0000313" key="2">
    <source>
        <dbReference type="Proteomes" id="UP000627715"/>
    </source>
</evidence>
<dbReference type="Gene3D" id="3.40.1260.10">
    <property type="entry name" value="DsrEFH-like"/>
    <property type="match status" value="1"/>
</dbReference>
<evidence type="ECO:0000313" key="1">
    <source>
        <dbReference type="EMBL" id="GGG49528.1"/>
    </source>
</evidence>
<name>A0A917GK32_9GAMM</name>
<dbReference type="InterPro" id="IPR007215">
    <property type="entry name" value="Sulphur_relay_TusB/DsrH"/>
</dbReference>
<reference evidence="1" key="1">
    <citation type="journal article" date="2014" name="Int. J. Syst. Evol. Microbiol.">
        <title>Complete genome sequence of Corynebacterium casei LMG S-19264T (=DSM 44701T), isolated from a smear-ripened cheese.</title>
        <authorList>
            <consortium name="US DOE Joint Genome Institute (JGI-PGF)"/>
            <person name="Walter F."/>
            <person name="Albersmeier A."/>
            <person name="Kalinowski J."/>
            <person name="Ruckert C."/>
        </authorList>
    </citation>
    <scope>NUCLEOTIDE SEQUENCE</scope>
    <source>
        <strain evidence="1">CGMCC 1.15425</strain>
    </source>
</reference>
<proteinExistence type="predicted"/>
<dbReference type="EMBL" id="BMIY01000001">
    <property type="protein sequence ID" value="GGG49528.1"/>
    <property type="molecule type" value="Genomic_DNA"/>
</dbReference>
<dbReference type="RefSeq" id="WP_068812715.1">
    <property type="nucleotide sequence ID" value="NZ_BMIY01000001.1"/>
</dbReference>
<dbReference type="Proteomes" id="UP000627715">
    <property type="component" value="Unassembled WGS sequence"/>
</dbReference>
<organism evidence="1 2">
    <name type="scientific">Pseudohongiella nitratireducens</name>
    <dbReference type="NCBI Taxonomy" id="1768907"/>
    <lineage>
        <taxon>Bacteria</taxon>
        <taxon>Pseudomonadati</taxon>
        <taxon>Pseudomonadota</taxon>
        <taxon>Gammaproteobacteria</taxon>
        <taxon>Pseudomonadales</taxon>
        <taxon>Pseudohongiellaceae</taxon>
        <taxon>Pseudohongiella</taxon>
    </lineage>
</organism>
<reference evidence="1" key="2">
    <citation type="submission" date="2020-09" db="EMBL/GenBank/DDBJ databases">
        <authorList>
            <person name="Sun Q."/>
            <person name="Zhou Y."/>
        </authorList>
    </citation>
    <scope>NUCLEOTIDE SEQUENCE</scope>
    <source>
        <strain evidence="1">CGMCC 1.15425</strain>
    </source>
</reference>
<comment type="caution">
    <text evidence="1">The sequence shown here is derived from an EMBL/GenBank/DDBJ whole genome shotgun (WGS) entry which is preliminary data.</text>
</comment>
<dbReference type="Pfam" id="PF04077">
    <property type="entry name" value="DsrH"/>
    <property type="match status" value="1"/>
</dbReference>
<accession>A0A917GK32</accession>
<sequence>MTTLHMIASSAHSRDGMADCLALLSPGDGVVLMEEGVLALSRPGLEILQLLAEKLGTSDALYYMQDDLLARGLSAPPDWQGIDMNRLVELHCQHDKSLTWY</sequence>
<gene>
    <name evidence="1" type="ORF">GCM10011403_03330</name>
</gene>
<dbReference type="SUPFAM" id="SSF75169">
    <property type="entry name" value="DsrEFH-like"/>
    <property type="match status" value="1"/>
</dbReference>
<dbReference type="GO" id="GO:1990228">
    <property type="term" value="C:sulfurtransferase complex"/>
    <property type="evidence" value="ECO:0007669"/>
    <property type="project" value="TreeGrafter"/>
</dbReference>
<dbReference type="PANTHER" id="PTHR37526:SF1">
    <property type="entry name" value="PROTEIN TUSB"/>
    <property type="match status" value="1"/>
</dbReference>
<dbReference type="NCBIfam" id="TIGR03011">
    <property type="entry name" value="sulf_tusB_dsrH"/>
    <property type="match status" value="1"/>
</dbReference>
<protein>
    <recommendedName>
        <fullName evidence="3">tRNA 5-methylaminomethyl-2-thiouridine synthase TusB</fullName>
    </recommendedName>
</protein>
<evidence type="ECO:0008006" key="3">
    <source>
        <dbReference type="Google" id="ProtNLM"/>
    </source>
</evidence>
<keyword evidence="2" id="KW-1185">Reference proteome</keyword>
<dbReference type="AlphaFoldDB" id="A0A917GK32"/>
<dbReference type="OrthoDB" id="9795117at2"/>
<dbReference type="InterPro" id="IPR027396">
    <property type="entry name" value="DsrEFH-like"/>
</dbReference>
<dbReference type="GO" id="GO:0002143">
    <property type="term" value="P:tRNA wobble position uridine thiolation"/>
    <property type="evidence" value="ECO:0007669"/>
    <property type="project" value="InterPro"/>
</dbReference>
<dbReference type="PANTHER" id="PTHR37526">
    <property type="entry name" value="PROTEIN TUSB"/>
    <property type="match status" value="1"/>
</dbReference>